<keyword evidence="1" id="KW-0645">Protease</keyword>
<dbReference type="GO" id="GO:0046872">
    <property type="term" value="F:metal ion binding"/>
    <property type="evidence" value="ECO:0007669"/>
    <property type="project" value="UniProtKB-KW"/>
</dbReference>
<dbReference type="SUPFAM" id="SSF56672">
    <property type="entry name" value="DNA/RNA polymerases"/>
    <property type="match status" value="1"/>
</dbReference>
<evidence type="ECO:0000256" key="16">
    <source>
        <dbReference type="SAM" id="Coils"/>
    </source>
</evidence>
<dbReference type="FunFam" id="3.30.70.270:FF:000020">
    <property type="entry name" value="Transposon Tf2-6 polyprotein-like Protein"/>
    <property type="match status" value="1"/>
</dbReference>
<dbReference type="InterPro" id="IPR041588">
    <property type="entry name" value="Integrase_H2C2"/>
</dbReference>
<evidence type="ECO:0000259" key="18">
    <source>
        <dbReference type="PROSITE" id="PS50878"/>
    </source>
</evidence>
<keyword evidence="2" id="KW-0808">Transferase</keyword>
<feature type="domain" description="Reverse transcriptase" evidence="18">
    <location>
        <begin position="176"/>
        <end position="355"/>
    </location>
</feature>
<keyword evidence="4" id="KW-0540">Nuclease</keyword>
<dbReference type="InterPro" id="IPR012337">
    <property type="entry name" value="RNaseH-like_sf"/>
</dbReference>
<evidence type="ECO:0000256" key="11">
    <source>
        <dbReference type="ARBA" id="ARBA00022918"/>
    </source>
</evidence>
<proteinExistence type="predicted"/>
<dbReference type="GO" id="GO:0015074">
    <property type="term" value="P:DNA integration"/>
    <property type="evidence" value="ECO:0007669"/>
    <property type="project" value="UniProtKB-KW"/>
</dbReference>
<sequence>MVSSRKSRSQDGDDDIHRMELILKSLLDEQSSKLDSTYQLQGNTIAANAKAIADLNEMIVGVSVQLNQLMSERDAVFVGRGAVEEVDDTGDEEPREGDNSEAALKTGTTNNSDPSLLQLLDDYACIFKDPTTLPPARKNFDHHIPLKEGTNPINLRPYRYPVLQKDVIEQMVGELLEQGIIRPSNSPFAAPIVLVRKKDGGWRMCVDYRNLNKATVKDKFPIPIIEELLDELKGTKYFSKIDLKSGYHQIRMHPPDIPKTAFKTHFGHYEYLVMPFGLTNAPSTFQALMNHVFKPLLRKCILVFFDDILIYSPTWEDHLKHLQEVLTLMKTHTLHANLKKCSFGTTQIHYLGHIISEKGVETEKDKVQSILQWPQPTNLKQLRGFLGLTGYYRRFIKDYGKICKPMTQLLKKDAFHWDDAATAAFDKLKFIMTSPPVLALPDFNQPFLIETDASGQGMGAVLMQSGHPIAFASKAFSERTMQLSAYERELLAIVMAVRKWQHYLMVQPFVIRTDQQSLKFILEQKLATPFQQKWLSKLAGFDYSIEYKCGADNKVADALSRINHSELQSLIIITELQNDSTTHSKYTWKDQQLRRKGKLVIGNNNLVKQKILDWMHDSAQGGHSGIEATYHRIKNLFYWKGLKPAVHTHIRNCLTLILVVIDRLSKYAHFIALSHPYTALKVAQAFLDQVYKLHGFPTSIISDRDKVFITAKMTPFEIVYGQTPPIHRPYLPGGCMVETVDRSLVERENTIRVLKENLAKAQNRMVQLANKKRSERSFQVSDWVYLKLKPYRQHSVENRPHQKLAARYFGPYQVIKKIGNVAYTLDLPPTAKIHPTFHVSMLKRHHGPPPLHPVVEAPPSWDDPTENSPLAVLEKRSIKRRNAAVVQWLIQWNGKQPEEATWEDASSIMQQFPQFDPWGQGSFQDGSIDTISCQASNEHMGTAELARKDNKMVAQMKGTSSEEQIPANNL</sequence>
<dbReference type="GO" id="GO:0006508">
    <property type="term" value="P:proteolysis"/>
    <property type="evidence" value="ECO:0007669"/>
    <property type="project" value="UniProtKB-KW"/>
</dbReference>
<dbReference type="Pfam" id="PF17919">
    <property type="entry name" value="RT_RNaseH_2"/>
    <property type="match status" value="1"/>
</dbReference>
<feature type="domain" description="Integrase catalytic" evidence="19">
    <location>
        <begin position="630"/>
        <end position="732"/>
    </location>
</feature>
<dbReference type="SUPFAM" id="SSF53098">
    <property type="entry name" value="Ribonuclease H-like"/>
    <property type="match status" value="1"/>
</dbReference>
<evidence type="ECO:0000256" key="17">
    <source>
        <dbReference type="SAM" id="MobiDB-lite"/>
    </source>
</evidence>
<evidence type="ECO:0000256" key="10">
    <source>
        <dbReference type="ARBA" id="ARBA00022908"/>
    </source>
</evidence>
<dbReference type="Gene3D" id="2.40.50.40">
    <property type="match status" value="1"/>
</dbReference>
<keyword evidence="12" id="KW-0239">DNA-directed DNA polymerase</keyword>
<dbReference type="Pfam" id="PF00078">
    <property type="entry name" value="RVT_1"/>
    <property type="match status" value="1"/>
</dbReference>
<dbReference type="CDD" id="cd01647">
    <property type="entry name" value="RT_LTR"/>
    <property type="match status" value="1"/>
</dbReference>
<keyword evidence="16" id="KW-0175">Coiled coil</keyword>
<evidence type="ECO:0000259" key="19">
    <source>
        <dbReference type="PROSITE" id="PS50994"/>
    </source>
</evidence>
<keyword evidence="21" id="KW-1185">Reference proteome</keyword>
<dbReference type="PROSITE" id="PS50994">
    <property type="entry name" value="INTEGRASE"/>
    <property type="match status" value="1"/>
</dbReference>
<dbReference type="PROSITE" id="PS50878">
    <property type="entry name" value="RT_POL"/>
    <property type="match status" value="1"/>
</dbReference>
<dbReference type="GO" id="GO:0006310">
    <property type="term" value="P:DNA recombination"/>
    <property type="evidence" value="ECO:0007669"/>
    <property type="project" value="UniProtKB-KW"/>
</dbReference>
<dbReference type="AlphaFoldDB" id="A0AAF1AWJ2"/>
<dbReference type="GO" id="GO:0003887">
    <property type="term" value="F:DNA-directed DNA polymerase activity"/>
    <property type="evidence" value="ECO:0007669"/>
    <property type="project" value="UniProtKB-KW"/>
</dbReference>
<dbReference type="InterPro" id="IPR016197">
    <property type="entry name" value="Chromo-like_dom_sf"/>
</dbReference>
<dbReference type="Proteomes" id="UP000077755">
    <property type="component" value="Chromosome 4"/>
</dbReference>
<gene>
    <name evidence="20" type="ORF">DCAR_0415105</name>
</gene>
<dbReference type="Pfam" id="PF17921">
    <property type="entry name" value="Integrase_H2C2"/>
    <property type="match status" value="1"/>
</dbReference>
<evidence type="ECO:0000256" key="3">
    <source>
        <dbReference type="ARBA" id="ARBA00022695"/>
    </source>
</evidence>
<reference evidence="20" key="1">
    <citation type="journal article" date="2016" name="Nat. Genet.">
        <title>A high-quality carrot genome assembly provides new insights into carotenoid accumulation and asterid genome evolution.</title>
        <authorList>
            <person name="Iorizzo M."/>
            <person name="Ellison S."/>
            <person name="Senalik D."/>
            <person name="Zeng P."/>
            <person name="Satapoomin P."/>
            <person name="Huang J."/>
            <person name="Bowman M."/>
            <person name="Iovene M."/>
            <person name="Sanseverino W."/>
            <person name="Cavagnaro P."/>
            <person name="Yildiz M."/>
            <person name="Macko-Podgorni A."/>
            <person name="Moranska E."/>
            <person name="Grzebelus E."/>
            <person name="Grzebelus D."/>
            <person name="Ashrafi H."/>
            <person name="Zheng Z."/>
            <person name="Cheng S."/>
            <person name="Spooner D."/>
            <person name="Van Deynze A."/>
            <person name="Simon P."/>
        </authorList>
    </citation>
    <scope>NUCLEOTIDE SEQUENCE</scope>
    <source>
        <tissue evidence="20">Leaf</tissue>
    </source>
</reference>
<dbReference type="InterPro" id="IPR041577">
    <property type="entry name" value="RT_RNaseH_2"/>
</dbReference>
<reference evidence="20" key="2">
    <citation type="submission" date="2022-03" db="EMBL/GenBank/DDBJ databases">
        <title>Draft title - Genomic analysis of global carrot germplasm unveils the trajectory of domestication and the origin of high carotenoid orange carrot.</title>
        <authorList>
            <person name="Iorizzo M."/>
            <person name="Ellison S."/>
            <person name="Senalik D."/>
            <person name="Macko-Podgorni A."/>
            <person name="Grzebelus D."/>
            <person name="Bostan H."/>
            <person name="Rolling W."/>
            <person name="Curaba J."/>
            <person name="Simon P."/>
        </authorList>
    </citation>
    <scope>NUCLEOTIDE SEQUENCE</scope>
    <source>
        <tissue evidence="20">Leaf</tissue>
    </source>
</reference>
<dbReference type="GO" id="GO:0004190">
    <property type="term" value="F:aspartic-type endopeptidase activity"/>
    <property type="evidence" value="ECO:0007669"/>
    <property type="project" value="UniProtKB-KW"/>
</dbReference>
<dbReference type="PANTHER" id="PTHR37984">
    <property type="entry name" value="PROTEIN CBG26694"/>
    <property type="match status" value="1"/>
</dbReference>
<protein>
    <submittedName>
        <fullName evidence="20">Uncharacterized protein</fullName>
    </submittedName>
</protein>
<keyword evidence="3" id="KW-0548">Nucleotidyltransferase</keyword>
<organism evidence="20 21">
    <name type="scientific">Daucus carota subsp. sativus</name>
    <name type="common">Carrot</name>
    <dbReference type="NCBI Taxonomy" id="79200"/>
    <lineage>
        <taxon>Eukaryota</taxon>
        <taxon>Viridiplantae</taxon>
        <taxon>Streptophyta</taxon>
        <taxon>Embryophyta</taxon>
        <taxon>Tracheophyta</taxon>
        <taxon>Spermatophyta</taxon>
        <taxon>Magnoliopsida</taxon>
        <taxon>eudicotyledons</taxon>
        <taxon>Gunneridae</taxon>
        <taxon>Pentapetalae</taxon>
        <taxon>asterids</taxon>
        <taxon>campanulids</taxon>
        <taxon>Apiales</taxon>
        <taxon>Apiaceae</taxon>
        <taxon>Apioideae</taxon>
        <taxon>Scandiceae</taxon>
        <taxon>Daucinae</taxon>
        <taxon>Daucus</taxon>
        <taxon>Daucus sect. Daucus</taxon>
    </lineage>
</organism>
<evidence type="ECO:0000256" key="2">
    <source>
        <dbReference type="ARBA" id="ARBA00022679"/>
    </source>
</evidence>
<dbReference type="Gene3D" id="1.10.340.70">
    <property type="match status" value="1"/>
</dbReference>
<keyword evidence="9" id="KW-0460">Magnesium</keyword>
<evidence type="ECO:0000256" key="1">
    <source>
        <dbReference type="ARBA" id="ARBA00022670"/>
    </source>
</evidence>
<evidence type="ECO:0000256" key="7">
    <source>
        <dbReference type="ARBA" id="ARBA00022759"/>
    </source>
</evidence>
<evidence type="ECO:0000256" key="12">
    <source>
        <dbReference type="ARBA" id="ARBA00022932"/>
    </source>
</evidence>
<keyword evidence="6" id="KW-0064">Aspartyl protease</keyword>
<dbReference type="InterPro" id="IPR043502">
    <property type="entry name" value="DNA/RNA_pol_sf"/>
</dbReference>
<keyword evidence="15" id="KW-0511">Multifunctional enzyme</keyword>
<dbReference type="EMBL" id="CP093346">
    <property type="protein sequence ID" value="WOG95777.1"/>
    <property type="molecule type" value="Genomic_DNA"/>
</dbReference>
<keyword evidence="11" id="KW-0695">RNA-directed DNA polymerase</keyword>
<dbReference type="InterPro" id="IPR056924">
    <property type="entry name" value="SH3_Tf2-1"/>
</dbReference>
<dbReference type="FunFam" id="3.10.10.10:FF:000007">
    <property type="entry name" value="Retrovirus-related Pol polyprotein from transposon 17.6-like Protein"/>
    <property type="match status" value="1"/>
</dbReference>
<evidence type="ECO:0000256" key="13">
    <source>
        <dbReference type="ARBA" id="ARBA00023125"/>
    </source>
</evidence>
<keyword evidence="8" id="KW-0378">Hydrolase</keyword>
<evidence type="ECO:0000256" key="6">
    <source>
        <dbReference type="ARBA" id="ARBA00022750"/>
    </source>
</evidence>
<feature type="region of interest" description="Disordered" evidence="17">
    <location>
        <begin position="85"/>
        <end position="111"/>
    </location>
</feature>
<dbReference type="InterPro" id="IPR043128">
    <property type="entry name" value="Rev_trsase/Diguanyl_cyclase"/>
</dbReference>
<evidence type="ECO:0000256" key="5">
    <source>
        <dbReference type="ARBA" id="ARBA00022723"/>
    </source>
</evidence>
<dbReference type="Gene3D" id="3.10.10.10">
    <property type="entry name" value="HIV Type 1 Reverse Transcriptase, subunit A, domain 1"/>
    <property type="match status" value="1"/>
</dbReference>
<feature type="coiled-coil region" evidence="16">
    <location>
        <begin position="744"/>
        <end position="771"/>
    </location>
</feature>
<dbReference type="InterPro" id="IPR000477">
    <property type="entry name" value="RT_dom"/>
</dbReference>
<evidence type="ECO:0000256" key="14">
    <source>
        <dbReference type="ARBA" id="ARBA00023172"/>
    </source>
</evidence>
<dbReference type="InterPro" id="IPR050951">
    <property type="entry name" value="Retrovirus_Pol_polyprotein"/>
</dbReference>
<dbReference type="Gene3D" id="3.10.20.370">
    <property type="match status" value="1"/>
</dbReference>
<dbReference type="GO" id="GO:0003964">
    <property type="term" value="F:RNA-directed DNA polymerase activity"/>
    <property type="evidence" value="ECO:0007669"/>
    <property type="project" value="UniProtKB-KW"/>
</dbReference>
<dbReference type="PANTHER" id="PTHR37984:SF5">
    <property type="entry name" value="PROTEIN NYNRIN-LIKE"/>
    <property type="match status" value="1"/>
</dbReference>
<dbReference type="Gene3D" id="3.30.70.270">
    <property type="match status" value="2"/>
</dbReference>
<keyword evidence="7" id="KW-0255">Endonuclease</keyword>
<evidence type="ECO:0000256" key="15">
    <source>
        <dbReference type="ARBA" id="ARBA00023268"/>
    </source>
</evidence>
<feature type="compositionally biased region" description="Acidic residues" evidence="17">
    <location>
        <begin position="85"/>
        <end position="95"/>
    </location>
</feature>
<name>A0AAF1AWJ2_DAUCS</name>
<accession>A0AAF1AWJ2</accession>
<evidence type="ECO:0000313" key="20">
    <source>
        <dbReference type="EMBL" id="WOG95777.1"/>
    </source>
</evidence>
<keyword evidence="10" id="KW-0229">DNA integration</keyword>
<evidence type="ECO:0000256" key="4">
    <source>
        <dbReference type="ARBA" id="ARBA00022722"/>
    </source>
</evidence>
<dbReference type="GO" id="GO:0003677">
    <property type="term" value="F:DNA binding"/>
    <property type="evidence" value="ECO:0007669"/>
    <property type="project" value="UniProtKB-KW"/>
</dbReference>
<keyword evidence="13" id="KW-0238">DNA-binding</keyword>
<dbReference type="CDD" id="cd09274">
    <property type="entry name" value="RNase_HI_RT_Ty3"/>
    <property type="match status" value="1"/>
</dbReference>
<keyword evidence="5" id="KW-0479">Metal-binding</keyword>
<dbReference type="GO" id="GO:0004519">
    <property type="term" value="F:endonuclease activity"/>
    <property type="evidence" value="ECO:0007669"/>
    <property type="project" value="UniProtKB-KW"/>
</dbReference>
<dbReference type="SUPFAM" id="SSF54160">
    <property type="entry name" value="Chromo domain-like"/>
    <property type="match status" value="1"/>
</dbReference>
<evidence type="ECO:0000256" key="8">
    <source>
        <dbReference type="ARBA" id="ARBA00022801"/>
    </source>
</evidence>
<evidence type="ECO:0000256" key="9">
    <source>
        <dbReference type="ARBA" id="ARBA00022842"/>
    </source>
</evidence>
<keyword evidence="14" id="KW-0233">DNA recombination</keyword>
<evidence type="ECO:0000313" key="21">
    <source>
        <dbReference type="Proteomes" id="UP000077755"/>
    </source>
</evidence>
<dbReference type="InterPro" id="IPR001584">
    <property type="entry name" value="Integrase_cat-core"/>
</dbReference>
<dbReference type="Pfam" id="PF24626">
    <property type="entry name" value="SH3_Tf2-1"/>
    <property type="match status" value="1"/>
</dbReference>